<dbReference type="Pfam" id="PF13237">
    <property type="entry name" value="Fer4_10"/>
    <property type="match status" value="1"/>
</dbReference>
<organism evidence="9">
    <name type="scientific">Flexilinea flocculi</name>
    <dbReference type="NCBI Taxonomy" id="1678840"/>
    <lineage>
        <taxon>Bacteria</taxon>
        <taxon>Bacillati</taxon>
        <taxon>Chloroflexota</taxon>
        <taxon>Anaerolineae</taxon>
        <taxon>Anaerolineales</taxon>
        <taxon>Anaerolineaceae</taxon>
        <taxon>Flexilinea</taxon>
    </lineage>
</organism>
<dbReference type="STRING" id="1678840.ATC1_13958"/>
<accession>A0A0S7BVV8</accession>
<dbReference type="InterPro" id="IPR017896">
    <property type="entry name" value="4Fe4S_Fe-S-bd"/>
</dbReference>
<keyword evidence="4" id="KW-0249">Electron transport</keyword>
<dbReference type="PATRIC" id="fig|1678840.3.peg.2351"/>
<dbReference type="SUPFAM" id="SSF54862">
    <property type="entry name" value="4Fe-4S ferredoxins"/>
    <property type="match status" value="1"/>
</dbReference>
<feature type="domain" description="4Fe-4S ferredoxin-type" evidence="8">
    <location>
        <begin position="319"/>
        <end position="347"/>
    </location>
</feature>
<keyword evidence="1" id="KW-0813">Transport</keyword>
<dbReference type="PANTHER" id="PTHR30176:SF3">
    <property type="entry name" value="FERREDOXIN-TYPE PROTEIN NAPH"/>
    <property type="match status" value="1"/>
</dbReference>
<reference evidence="9" key="1">
    <citation type="journal article" date="2015" name="Genome Announc.">
        <title>Draft Genome Sequence of Anaerolineae Strain TC1, a Novel Isolate from a Methanogenic Wastewater Treatment System.</title>
        <authorList>
            <person name="Matsuura N."/>
            <person name="Tourlousse D.M."/>
            <person name="Sun L."/>
            <person name="Toyonaga M."/>
            <person name="Kuroda K."/>
            <person name="Ohashi A."/>
            <person name="Cruz R."/>
            <person name="Yamaguchi T."/>
            <person name="Sekiguchi Y."/>
        </authorList>
    </citation>
    <scope>NUCLEOTIDE SEQUENCE [LARGE SCALE GENOMIC DNA]</scope>
    <source>
        <strain evidence="9">TC1</strain>
    </source>
</reference>
<evidence type="ECO:0000256" key="3">
    <source>
        <dbReference type="ARBA" id="ARBA00022723"/>
    </source>
</evidence>
<dbReference type="PROSITE" id="PS51379">
    <property type="entry name" value="4FE4S_FER_2"/>
    <property type="match status" value="2"/>
</dbReference>
<keyword evidence="2" id="KW-0004">4Fe-4S</keyword>
<dbReference type="InterPro" id="IPR017900">
    <property type="entry name" value="4Fe4S_Fe_S_CS"/>
</dbReference>
<dbReference type="GO" id="GO:0005886">
    <property type="term" value="C:plasma membrane"/>
    <property type="evidence" value="ECO:0007669"/>
    <property type="project" value="TreeGrafter"/>
</dbReference>
<keyword evidence="10" id="KW-1185">Reference proteome</keyword>
<gene>
    <name evidence="9" type="ORF">ATC1_13958</name>
</gene>
<dbReference type="EMBL" id="DF968181">
    <property type="protein sequence ID" value="GAP40976.1"/>
    <property type="molecule type" value="Genomic_DNA"/>
</dbReference>
<evidence type="ECO:0000256" key="1">
    <source>
        <dbReference type="ARBA" id="ARBA00022448"/>
    </source>
</evidence>
<feature type="transmembrane region" description="Helical" evidence="7">
    <location>
        <begin position="54"/>
        <end position="72"/>
    </location>
</feature>
<sequence>MSNKKNKDVLFLKIILWLYIILCIILAGLNYSYVKTAPEPVAKFITSAWHFYENWIKTILIITASILTIRIVKRTKRTRMVKRNLIGFIIAALVVHIVTPLILSNNELYFFAMPLPWTTAPLQLLFENSSFYASRFPLWGLTGISAALVFYLVVSGIVVIGTFLFGRRWQCSTLCLFNGFASEVFAPAFPLIGKKKKVQPRTVRFLTILKWIMLILGLFFTAYWILLLLGVTVFKDYLLIGKLENYKYLSAELLMMMFFWIVFTGRGYCYYCPLGTLLGIFGKFAGQKIITNQTKCIGCNQCNIACPMAIDIKIQALKGEPVTSLRCVGCGHCVDVCTTETLSYSTAFLKRFRKNNQ</sequence>
<dbReference type="RefSeq" id="WP_062281263.1">
    <property type="nucleotide sequence ID" value="NZ_DF968181.1"/>
</dbReference>
<feature type="transmembrane region" description="Helical" evidence="7">
    <location>
        <begin position="84"/>
        <end position="102"/>
    </location>
</feature>
<dbReference type="GO" id="GO:0051539">
    <property type="term" value="F:4 iron, 4 sulfur cluster binding"/>
    <property type="evidence" value="ECO:0007669"/>
    <property type="project" value="UniProtKB-KW"/>
</dbReference>
<keyword evidence="7" id="KW-1133">Transmembrane helix</keyword>
<feature type="transmembrane region" description="Helical" evidence="7">
    <location>
        <begin position="212"/>
        <end position="234"/>
    </location>
</feature>
<dbReference type="PANTHER" id="PTHR30176">
    <property type="entry name" value="FERREDOXIN-TYPE PROTEIN NAPH"/>
    <property type="match status" value="1"/>
</dbReference>
<evidence type="ECO:0000256" key="2">
    <source>
        <dbReference type="ARBA" id="ARBA00022485"/>
    </source>
</evidence>
<evidence type="ECO:0000313" key="9">
    <source>
        <dbReference type="EMBL" id="GAP40976.1"/>
    </source>
</evidence>
<name>A0A0S7BVV8_9CHLR</name>
<dbReference type="Gene3D" id="3.30.70.20">
    <property type="match status" value="1"/>
</dbReference>
<proteinExistence type="predicted"/>
<evidence type="ECO:0000256" key="6">
    <source>
        <dbReference type="ARBA" id="ARBA00023014"/>
    </source>
</evidence>
<keyword evidence="3" id="KW-0479">Metal-binding</keyword>
<keyword evidence="6" id="KW-0411">Iron-sulfur</keyword>
<evidence type="ECO:0000256" key="5">
    <source>
        <dbReference type="ARBA" id="ARBA00023004"/>
    </source>
</evidence>
<evidence type="ECO:0000313" key="10">
    <source>
        <dbReference type="Proteomes" id="UP000053370"/>
    </source>
</evidence>
<keyword evidence="7" id="KW-0812">Transmembrane</keyword>
<dbReference type="OrthoDB" id="9798098at2"/>
<keyword evidence="7" id="KW-0472">Membrane</keyword>
<dbReference type="AlphaFoldDB" id="A0A0S7BVV8"/>
<evidence type="ECO:0000256" key="4">
    <source>
        <dbReference type="ARBA" id="ARBA00022982"/>
    </source>
</evidence>
<evidence type="ECO:0000256" key="7">
    <source>
        <dbReference type="SAM" id="Phobius"/>
    </source>
</evidence>
<dbReference type="PROSITE" id="PS00198">
    <property type="entry name" value="4FE4S_FER_1"/>
    <property type="match status" value="1"/>
</dbReference>
<keyword evidence="5" id="KW-0408">Iron</keyword>
<dbReference type="InterPro" id="IPR051684">
    <property type="entry name" value="Electron_Trans/Redox"/>
</dbReference>
<dbReference type="GO" id="GO:0046872">
    <property type="term" value="F:metal ion binding"/>
    <property type="evidence" value="ECO:0007669"/>
    <property type="project" value="UniProtKB-KW"/>
</dbReference>
<protein>
    <submittedName>
        <fullName evidence="9">Protein containing 4Fe-4S dicluster domain</fullName>
    </submittedName>
</protein>
<feature type="transmembrane region" description="Helical" evidence="7">
    <location>
        <begin position="12"/>
        <end position="34"/>
    </location>
</feature>
<feature type="transmembrane region" description="Helical" evidence="7">
    <location>
        <begin position="254"/>
        <end position="281"/>
    </location>
</feature>
<feature type="transmembrane region" description="Helical" evidence="7">
    <location>
        <begin position="138"/>
        <end position="165"/>
    </location>
</feature>
<feature type="domain" description="4Fe-4S ferredoxin-type" evidence="8">
    <location>
        <begin position="287"/>
        <end position="315"/>
    </location>
</feature>
<dbReference type="Proteomes" id="UP000053370">
    <property type="component" value="Unassembled WGS sequence"/>
</dbReference>
<evidence type="ECO:0000259" key="8">
    <source>
        <dbReference type="PROSITE" id="PS51379"/>
    </source>
</evidence>